<accession>A0ABP0RVT0</accession>
<organism evidence="2 3">
    <name type="scientific">Durusdinium trenchii</name>
    <dbReference type="NCBI Taxonomy" id="1381693"/>
    <lineage>
        <taxon>Eukaryota</taxon>
        <taxon>Sar</taxon>
        <taxon>Alveolata</taxon>
        <taxon>Dinophyceae</taxon>
        <taxon>Suessiales</taxon>
        <taxon>Symbiodiniaceae</taxon>
        <taxon>Durusdinium</taxon>
    </lineage>
</organism>
<evidence type="ECO:0000313" key="3">
    <source>
        <dbReference type="Proteomes" id="UP001642484"/>
    </source>
</evidence>
<dbReference type="EMBL" id="CAXAMN010026595">
    <property type="protein sequence ID" value="CAK9104285.1"/>
    <property type="molecule type" value="Genomic_DNA"/>
</dbReference>
<gene>
    <name evidence="2" type="ORF">CCMP2556_LOCUS48906</name>
</gene>
<protein>
    <submittedName>
        <fullName evidence="2">Uncharacterized protein</fullName>
    </submittedName>
</protein>
<dbReference type="Proteomes" id="UP001642484">
    <property type="component" value="Unassembled WGS sequence"/>
</dbReference>
<comment type="caution">
    <text evidence="2">The sequence shown here is derived from an EMBL/GenBank/DDBJ whole genome shotgun (WGS) entry which is preliminary data.</text>
</comment>
<feature type="region of interest" description="Disordered" evidence="1">
    <location>
        <begin position="138"/>
        <end position="172"/>
    </location>
</feature>
<sequence length="172" mass="19258">MAGLVAGDPEKQYEWHETYRDFMKNMYRTSYDDMAKNREVHVKSDLPSGFGGHVPSVRHDILFRNTAFDRAQEALRTDPNRDARPSFQDHIAGIPSTPLPRGARKPPSYGVVPHDGTTTMLKPPWGVITTRNFPLSHRCPPPTMVEGQSRLTDRFNQTAPGGFGSATPTPRN</sequence>
<proteinExistence type="predicted"/>
<feature type="region of interest" description="Disordered" evidence="1">
    <location>
        <begin position="79"/>
        <end position="108"/>
    </location>
</feature>
<evidence type="ECO:0000313" key="2">
    <source>
        <dbReference type="EMBL" id="CAK9104285.1"/>
    </source>
</evidence>
<evidence type="ECO:0000256" key="1">
    <source>
        <dbReference type="SAM" id="MobiDB-lite"/>
    </source>
</evidence>
<name>A0ABP0RVT0_9DINO</name>
<reference evidence="2 3" key="1">
    <citation type="submission" date="2024-02" db="EMBL/GenBank/DDBJ databases">
        <authorList>
            <person name="Chen Y."/>
            <person name="Shah S."/>
            <person name="Dougan E. K."/>
            <person name="Thang M."/>
            <person name="Chan C."/>
        </authorList>
    </citation>
    <scope>NUCLEOTIDE SEQUENCE [LARGE SCALE GENOMIC DNA]</scope>
</reference>
<keyword evidence="3" id="KW-1185">Reference proteome</keyword>